<feature type="region of interest" description="Disordered" evidence="2">
    <location>
        <begin position="2156"/>
        <end position="2178"/>
    </location>
</feature>
<feature type="domain" description="Flagellar attachment zone protein 1 conserved" evidence="3">
    <location>
        <begin position="1909"/>
        <end position="1999"/>
    </location>
</feature>
<feature type="domain" description="Flagellar attachment zone protein 1 conserved" evidence="3">
    <location>
        <begin position="663"/>
        <end position="747"/>
    </location>
</feature>
<feature type="domain" description="Flagellar attachment zone protein 1 conserved" evidence="3">
    <location>
        <begin position="2453"/>
        <end position="2536"/>
    </location>
</feature>
<feature type="coiled-coil region" evidence="1">
    <location>
        <begin position="261"/>
        <end position="295"/>
    </location>
</feature>
<dbReference type="Proteomes" id="UP001430356">
    <property type="component" value="Unassembled WGS sequence"/>
</dbReference>
<feature type="domain" description="Flagellar attachment zone protein 1 conserved" evidence="3">
    <location>
        <begin position="1364"/>
        <end position="1452"/>
    </location>
</feature>
<dbReference type="InterPro" id="IPR053285">
    <property type="entry name" value="Thylakoid_lumenal_pentapeptide"/>
</dbReference>
<feature type="domain" description="Flagellar attachment zone protein 1 conserved" evidence="3">
    <location>
        <begin position="469"/>
        <end position="554"/>
    </location>
</feature>
<dbReference type="PANTHER" id="PTHR47121">
    <property type="entry name" value="THYLAKOID LUMENAL PROTEIN TL20.3, CHLOROPLASTIC"/>
    <property type="match status" value="1"/>
</dbReference>
<feature type="domain" description="Flagellar attachment zone protein 1 conserved" evidence="3">
    <location>
        <begin position="1462"/>
        <end position="1551"/>
    </location>
</feature>
<feature type="domain" description="Flagellar attachment zone protein 1 conserved" evidence="3">
    <location>
        <begin position="2228"/>
        <end position="2312"/>
    </location>
</feature>
<proteinExistence type="predicted"/>
<keyword evidence="5" id="KW-1185">Reference proteome</keyword>
<reference evidence="4 5" key="1">
    <citation type="journal article" date="2021" name="MBio">
        <title>A New Model Trypanosomatid, Novymonas esmeraldas: Genomic Perception of Its 'Candidatus Pandoraea novymonadis' Endosymbiont.</title>
        <authorList>
            <person name="Zakharova A."/>
            <person name="Saura A."/>
            <person name="Butenko A."/>
            <person name="Podesvova L."/>
            <person name="Warmusova S."/>
            <person name="Kostygov A.Y."/>
            <person name="Nenarokova A."/>
            <person name="Lukes J."/>
            <person name="Opperdoes F.R."/>
            <person name="Yurchenko V."/>
        </authorList>
    </citation>
    <scope>NUCLEOTIDE SEQUENCE [LARGE SCALE GENOMIC DNA]</scope>
    <source>
        <strain evidence="4 5">E262AT.01</strain>
    </source>
</reference>
<name>A0AAW0EM35_9TRYP</name>
<dbReference type="Pfam" id="PF23398">
    <property type="entry name" value="FAZ1_cons"/>
    <property type="match status" value="20"/>
</dbReference>
<feature type="domain" description="Flagellar attachment zone protein 1 conserved" evidence="3">
    <location>
        <begin position="1170"/>
        <end position="1254"/>
    </location>
</feature>
<feature type="domain" description="Flagellar attachment zone protein 1 conserved" evidence="3">
    <location>
        <begin position="565"/>
        <end position="652"/>
    </location>
</feature>
<evidence type="ECO:0000259" key="3">
    <source>
        <dbReference type="Pfam" id="PF23398"/>
    </source>
</evidence>
<feature type="domain" description="Flagellar attachment zone protein 1 conserved" evidence="3">
    <location>
        <begin position="856"/>
        <end position="940"/>
    </location>
</feature>
<sequence>MATTYVNESALAHLSVGDFVAILTHHMKDGKVHWTLGSVETPPYLRDVEIRLWERQRVEYYDEEDTPANPETAELMKRIAQVKEDLQKSIDQTEGLTQQLRDRRAAIMQQIGEADTYVAESRAVRDAARDDVESISDRYWQELKSYRIPPKMVLVVIRAVMLLLSEDEARTWPQMQRVLRDFNFKRRVTGYDPDHQLSSERRDYILQECVSKKSFRYDRAMQGSVAVGPIYYWVLAQLDCGEAQSQKDRVDQEKIARQKELRGVLKQISEQQKRITEYQELMDDLDDQLRLCKQRNSEGASAIARSRSQSISRSRRRLSASDRYAESFAAREGKEYLRPAFYTWRPTDRVIIVLRKNIVCNFNAVTSQEQQEGYNMSDPQIRMLDGALMRRQQALAAMGDDDQEREDAALEEDMFRQNDAEARAAQRNDEEILQERQRNAAEGMPTPIPTPQANDVDAAGVAAAEATARLKRIFEGKNWQRILDRKRDAIEAAFTEESAECLDVPEYYISIDDLTLGSLIVAFSAQHDGQRSDAELQGRVNAFGYPKVLSLYEEDDEEDEDAGAEHQMKFGGDCWADIAPAHQAEIRAAFLADTSAATGAPRGEIAVHDIRVEADEGLSVDYSMLDKSRDPDEVQRQVDAYAYPEVWALYQQLAGLGEAGPIHQVRFRGERWVDIMAGAAEEIRQAFAEDTADALGIAPRQVSPAEIRYDGGLTVPYTVSGCLLDDDAVDAKAEDYNYPKTWALYDRLVAEAVGAAFQKSFEGVHWETVLHAARPEVSEAFCTDTANAVKSEPYQVDPRSVDTDQDRLLVSYNVGDSKQRPDDVKADTREYPYPEVWALYQQVMAEEAEGTRNLSQTFDGDAWAAINAAIPALVREAFAEDVAVATRADPASVTVHDIKTSKKGMTVEYGISRLDGQSAYAMRKAAKDFDYPVTWSLYEANKDTAAPRGLGGAGERESSILERRFDGDDWDILVDGCPEDLNDAFRADAARTLGVPKQNVRIISTAIGSLIVKYQIVDPPHEDDEIAQRLEEDEFPEVMGLYRRRIRGGDEGGEEGATAAAAAAAPKLHDLEDMPAKDFPGDEWSVVAADHRAKLEQAFAKDTADALGITAEQVIVKEAVADAFALRVDYSVLDCPCDAVAAQAAVEDYPYPEVWELYPEAEAEEDLGRYVKTFDGTAWEEVAATRPDALREAFAQDAAAALETEQANIAVKSIHATGEQLTVRYNVADAACDEAKAEAAHDEYAYPNTWALYEPSAEEQEAERDWVTTSHQVGFDGDDWGYVVQDKMPELQAAFTRCTAELFHLRAEHVRNARYAIGSLLVDFDLAHPAALTEEAINAQLLDCPYEPVWDLYGHHPWDPKEVTETTHEVGFEGAGWATVLETQRDELEVRFKQDTAEALDVEAADVHIDSTDFTEDCLFIRTTVTHHIFQDGELMQEQLSRYPYEEVWKLYVEDPELTWSTTSHQVGFDGDDWRYIAAANKAPLEQAFRTCTGEALDLTDENIMNVTLEASETALLATFDVKHPKEQSEAEVNEKLAACDYMAVWALYIDHPFNPDELVTTSHEVGFEGEEWDKVRETQPEQLSEAIMLDTADALEVTPNDITSITTTFENGSILIVRLDIQHPVLQDEELIKEQLGRFPYERVWALYEDAPVTPLSEDVEETAAPRGLGGAGERESSILERRFDGDDWDILVDGCPEDLNDAFRADAARTLGVPKQNVRIISTAIGSLIVKYQIVDPPHEDDEIAQRLEEDEFPEVMGLYRRRIRGGDEGGEEGATAAAAAAREVEAEESEAAAAAAVAPLDDDDAAAHAKEFPGDNWEECLRNSRGEIEQAFVNDTADAAGVAAARVSVRAVTANEEGMRVTYDVAPAEDEAEAEDGQERADEGAVAAAVEAYPYPSVWALYQDETITTAHALSFESPDWGYIVRRRRWELARAISDDSAEATGLLADAIVDAKMEAHDDSLAATVYITHARTLAAEDIDQRLSDAPFERVWALYELLAPSSELTKSFKGERWAEVAAEQTAILKRAFVEDTAKAVSVSRLEVEVRQTAATPETGLAVSFVVRGSSLQDAEMAEATRRYAYPTVWSLYGGEAAGQRDFAGDKWAAVLEDRRAEAEEAFREDTANALGVPHDAVEVCQILADESGLHVQYAARSSEAAEEAEQQQQQTPAQEDGGVVTAAEAQTVAQKVSSYDYPRLWSLYESCNDKEGGAARGFGGAGDRESGQLQRVFEGDDWDVVLDGCPEEANGAFRKGVADSTHVSPSDVVVTDARLGSLIMDYKVRNCDMEDEEINEKVAAHDFPELMALYRARMRSGDGGEEGAAASRAVPVEEVIPIDKAEEAELPAGYARVALSVSFEGELWEQVVKARLPELTDAMRSDTAKSISAAPEDIHIRECVVSAEGLLMHFSARYEESTPEAELRRKVDEYPFDDVWALYDAVEEAQAAAMSATLTRRFDGVNWDLAMETYPERVAAAFKEDTADVLQVDLAKVFVDDIALGSLVVQFRVQGLAITAQKAQTLADNYAYPKVWALYIAREAAPHDAAANGHTNGNGNGHTNGNGNGHTNGNGSSHTNGDRSGHSSSRPSARRTEQLQVEEGVESQDTVTYLRKALADARRERDVYMEQVEQAEEAQRSSQKKR</sequence>
<dbReference type="Gene3D" id="1.20.920.20">
    <property type="match status" value="1"/>
</dbReference>
<feature type="domain" description="Flagellar attachment zone protein 1 conserved" evidence="3">
    <location>
        <begin position="1560"/>
        <end position="1651"/>
    </location>
</feature>
<feature type="domain" description="Flagellar attachment zone protein 1 conserved" evidence="3">
    <location>
        <begin position="2098"/>
        <end position="2162"/>
    </location>
</feature>
<gene>
    <name evidence="4" type="ORF">NESM_000350800</name>
</gene>
<feature type="region of interest" description="Disordered" evidence="2">
    <location>
        <begin position="2545"/>
        <end position="2605"/>
    </location>
</feature>
<feature type="domain" description="Flagellar attachment zone protein 1 conserved" evidence="3">
    <location>
        <begin position="1266"/>
        <end position="1355"/>
    </location>
</feature>
<feature type="domain" description="Flagellar attachment zone protein 1 conserved" evidence="3">
    <location>
        <begin position="962"/>
        <end position="1045"/>
    </location>
</feature>
<comment type="caution">
    <text evidence="4">The sequence shown here is derived from an EMBL/GenBank/DDBJ whole genome shotgun (WGS) entry which is preliminary data.</text>
</comment>
<organism evidence="4 5">
    <name type="scientific">Novymonas esmeraldas</name>
    <dbReference type="NCBI Taxonomy" id="1808958"/>
    <lineage>
        <taxon>Eukaryota</taxon>
        <taxon>Discoba</taxon>
        <taxon>Euglenozoa</taxon>
        <taxon>Kinetoplastea</taxon>
        <taxon>Metakinetoplastina</taxon>
        <taxon>Trypanosomatida</taxon>
        <taxon>Trypanosomatidae</taxon>
        <taxon>Novymonas</taxon>
    </lineage>
</organism>
<feature type="domain" description="Flagellar attachment zone protein 1 conserved" evidence="3">
    <location>
        <begin position="2355"/>
        <end position="2439"/>
    </location>
</feature>
<feature type="domain" description="Flagellar attachment zone protein 1 conserved" evidence="3">
    <location>
        <begin position="2006"/>
        <end position="2092"/>
    </location>
</feature>
<feature type="domain" description="Flagellar attachment zone protein 1 conserved" evidence="3">
    <location>
        <begin position="1810"/>
        <end position="1907"/>
    </location>
</feature>
<feature type="domain" description="Flagellar attachment zone protein 1 conserved" evidence="3">
    <location>
        <begin position="1077"/>
        <end position="1158"/>
    </location>
</feature>
<feature type="domain" description="Flagellar attachment zone protein 1 conserved" evidence="3">
    <location>
        <begin position="757"/>
        <end position="842"/>
    </location>
</feature>
<feature type="compositionally biased region" description="Gly residues" evidence="2">
    <location>
        <begin position="2551"/>
        <end position="2567"/>
    </location>
</feature>
<keyword evidence="1" id="KW-0175">Coiled coil</keyword>
<feature type="compositionally biased region" description="Low complexity" evidence="2">
    <location>
        <begin position="2165"/>
        <end position="2178"/>
    </location>
</feature>
<accession>A0AAW0EM35</accession>
<dbReference type="PANTHER" id="PTHR47121:SF2">
    <property type="entry name" value="THYLAKOID LUMENAL PROTEIN TL20.3, CHLOROPLASTIC"/>
    <property type="match status" value="1"/>
</dbReference>
<evidence type="ECO:0000256" key="2">
    <source>
        <dbReference type="SAM" id="MobiDB-lite"/>
    </source>
</evidence>
<evidence type="ECO:0000313" key="5">
    <source>
        <dbReference type="Proteomes" id="UP001430356"/>
    </source>
</evidence>
<dbReference type="InterPro" id="IPR056614">
    <property type="entry name" value="FAZ1_cons"/>
</dbReference>
<dbReference type="EMBL" id="JAECZO010000035">
    <property type="protein sequence ID" value="KAK7194352.1"/>
    <property type="molecule type" value="Genomic_DNA"/>
</dbReference>
<feature type="coiled-coil region" evidence="1">
    <location>
        <begin position="72"/>
        <end position="103"/>
    </location>
</feature>
<feature type="domain" description="Flagellar attachment zone protein 1 conserved" evidence="3">
    <location>
        <begin position="1682"/>
        <end position="1765"/>
    </location>
</feature>
<evidence type="ECO:0000256" key="1">
    <source>
        <dbReference type="SAM" id="Coils"/>
    </source>
</evidence>
<dbReference type="FunFam" id="1.20.920.20:FF:000023">
    <property type="entry name" value="Putative mitotubule-associated protein Gb4"/>
    <property type="match status" value="1"/>
</dbReference>
<evidence type="ECO:0000313" key="4">
    <source>
        <dbReference type="EMBL" id="KAK7194352.1"/>
    </source>
</evidence>
<protein>
    <submittedName>
        <fullName evidence="4">Microtubule-associated protein</fullName>
    </submittedName>
</protein>